<gene>
    <name evidence="1" type="ORF">ABDK96_13990</name>
</gene>
<evidence type="ECO:0000313" key="1">
    <source>
        <dbReference type="EMBL" id="MEO9248793.1"/>
    </source>
</evidence>
<dbReference type="EMBL" id="JBDXMX010000006">
    <property type="protein sequence ID" value="MEO9248793.1"/>
    <property type="molecule type" value="Genomic_DNA"/>
</dbReference>
<dbReference type="RefSeq" id="WP_347921510.1">
    <property type="nucleotide sequence ID" value="NZ_JBDXMX010000006.1"/>
</dbReference>
<evidence type="ECO:0000313" key="2">
    <source>
        <dbReference type="Proteomes" id="UP001484097"/>
    </source>
</evidence>
<accession>A0ABV0IKU9</accession>
<organism evidence="1 2">
    <name type="scientific">Citricoccus nitrophenolicus</name>
    <dbReference type="NCBI Taxonomy" id="863575"/>
    <lineage>
        <taxon>Bacteria</taxon>
        <taxon>Bacillati</taxon>
        <taxon>Actinomycetota</taxon>
        <taxon>Actinomycetes</taxon>
        <taxon>Micrococcales</taxon>
        <taxon>Micrococcaceae</taxon>
        <taxon>Citricoccus</taxon>
    </lineage>
</organism>
<proteinExistence type="predicted"/>
<name>A0ABV0IKU9_9MICC</name>
<keyword evidence="2" id="KW-1185">Reference proteome</keyword>
<dbReference type="Proteomes" id="UP001484097">
    <property type="component" value="Unassembled WGS sequence"/>
</dbReference>
<reference evidence="1 2" key="1">
    <citation type="submission" date="2024-05" db="EMBL/GenBank/DDBJ databases">
        <authorList>
            <person name="Yi C."/>
        </authorList>
    </citation>
    <scope>NUCLEOTIDE SEQUENCE [LARGE SCALE GENOMIC DNA]</scope>
    <source>
        <strain evidence="1 2">XS13</strain>
    </source>
</reference>
<protein>
    <submittedName>
        <fullName evidence="1">Uncharacterized protein</fullName>
    </submittedName>
</protein>
<sequence length="193" mass="21677">MKEQMKSLADAKPTNRDEELQHMNTQVLPLWLPILGQCLVTLTRFRVLEQARVDKVEPHLSESHRELADQRHHELLEGLKGVVQSLLNGTSAALDVPNRIRVAHPRQVARMHEHGGQVRDQMLDFASRVDWYLDQSGEWDNKGWKQSIREISTSGRSALEGAAAVAMEAAAGSAFSLQEKLASQAGRLRKRSD</sequence>
<comment type="caution">
    <text evidence="1">The sequence shown here is derived from an EMBL/GenBank/DDBJ whole genome shotgun (WGS) entry which is preliminary data.</text>
</comment>